<sequence length="785" mass="84196">MPKITAPLLGALLSCSSLTALAAPAQESRAVAGLAAPAEIRVDTWGIAHIYAGSVRDAFFLQGYNVARDRLWQIDLWRKRGLGLLSKDFGPTYVAQDRAARLFLYRGDMAKEWAAYGPGAEANTTAWVAGVNAFVGEIAAGKRPLPLEFKIAGSAPDRWSPEDVVRIRSHGLTRNVPNEVGRAQIACKAGLPAARLYRFIEPKWTTKVPEGLDPCAIPADVLADYQLAGSGVKFSGPPEQLAALEIPPEAIGSNNWTVSGSRTATGRPILANDPHREHGAPGLRYIVHMNAPGFSVIGAGEPALPGVSIGHNGKIAFGLTIFPVDQEDLYVYETQGDRYRYGDGWEAMSVVQDAIPVKGEAAPRSVELRFTRHGPVLKSTEGKAFAIRTVWSQPGTSAYFGSTGYMQAQDWTSFKAALAGWGAPSENQAYADTSGHIGWVAAGMVPARPNWDGLLPVPGDGRYEWKGFLKPEELPSQADPKQGWFASANQMNLPADYPVAERKVGFEWSNAARFLRVNEVLAAKSKLTVADAMALQTDPYDITARRLIAVLAPLKTDDPKLAAALALLRGWDHRTSEGSAGAALFEVWTGKHLGRTVVAAATPASVHGVIGNGDLAAVMHLLEHPDATLPADARDGVLKTSLIAAFDEVAARLGPDPTTWAWGRLHHARLEHALTRLADAATRPLLAAGPTPMGGTSLSPMAASWRPDDFRVVAGASFRMVLDVGAWDNSMAINTPGQSGNPESPHYRDLFPKWVKGEYVPLAYSRKAVEAATETVITLTPSSNF</sequence>
<dbReference type="RefSeq" id="WP_377371819.1">
    <property type="nucleotide sequence ID" value="NZ_JAOTJD010000068.1"/>
</dbReference>
<evidence type="ECO:0000256" key="3">
    <source>
        <dbReference type="ARBA" id="ARBA00023145"/>
    </source>
</evidence>
<comment type="similarity">
    <text evidence="1">Belongs to the peptidase S45 family.</text>
</comment>
<accession>A0ABW6CUU7</accession>
<keyword evidence="2" id="KW-0378">Hydrolase</keyword>
<dbReference type="InterPro" id="IPR043146">
    <property type="entry name" value="Penicillin_amidase_N_B-knob"/>
</dbReference>
<dbReference type="Pfam" id="PF01804">
    <property type="entry name" value="Penicil_amidase"/>
    <property type="match status" value="1"/>
</dbReference>
<dbReference type="Gene3D" id="3.60.20.10">
    <property type="entry name" value="Glutamine Phosphoribosylpyrophosphate, subunit 1, domain 1"/>
    <property type="match status" value="1"/>
</dbReference>
<dbReference type="Gene3D" id="1.10.439.10">
    <property type="entry name" value="Penicillin Amidohydrolase, domain 1"/>
    <property type="match status" value="1"/>
</dbReference>
<dbReference type="CDD" id="cd03747">
    <property type="entry name" value="Ntn_PGA_like"/>
    <property type="match status" value="1"/>
</dbReference>
<dbReference type="PIRSF" id="PIRSF001227">
    <property type="entry name" value="Pen_acylase"/>
    <property type="match status" value="1"/>
</dbReference>
<dbReference type="SUPFAM" id="SSF56235">
    <property type="entry name" value="N-terminal nucleophile aminohydrolases (Ntn hydrolases)"/>
    <property type="match status" value="1"/>
</dbReference>
<dbReference type="Proteomes" id="UP001598130">
    <property type="component" value="Unassembled WGS sequence"/>
</dbReference>
<proteinExistence type="inferred from homology"/>
<keyword evidence="6" id="KW-1185">Reference proteome</keyword>
<organism evidence="5 6">
    <name type="scientific">Phenylobacterium ferrooxidans</name>
    <dbReference type="NCBI Taxonomy" id="2982689"/>
    <lineage>
        <taxon>Bacteria</taxon>
        <taxon>Pseudomonadati</taxon>
        <taxon>Pseudomonadota</taxon>
        <taxon>Alphaproteobacteria</taxon>
        <taxon>Caulobacterales</taxon>
        <taxon>Caulobacteraceae</taxon>
        <taxon>Phenylobacterium</taxon>
    </lineage>
</organism>
<protein>
    <submittedName>
        <fullName evidence="5">Penicillin acylase family protein</fullName>
    </submittedName>
</protein>
<feature type="chain" id="PRO_5046087811" evidence="4">
    <location>
        <begin position="23"/>
        <end position="785"/>
    </location>
</feature>
<dbReference type="Gene3D" id="2.30.120.10">
    <property type="match status" value="1"/>
</dbReference>
<evidence type="ECO:0000313" key="6">
    <source>
        <dbReference type="Proteomes" id="UP001598130"/>
    </source>
</evidence>
<dbReference type="PANTHER" id="PTHR34218">
    <property type="entry name" value="PEPTIDASE S45 PENICILLIN AMIDASE"/>
    <property type="match status" value="1"/>
</dbReference>
<dbReference type="PANTHER" id="PTHR34218:SF4">
    <property type="entry name" value="ACYL-HOMOSERINE LACTONE ACYLASE QUIP"/>
    <property type="match status" value="1"/>
</dbReference>
<dbReference type="InterPro" id="IPR023343">
    <property type="entry name" value="Penicillin_amidase_dom1"/>
</dbReference>
<gene>
    <name evidence="5" type="ORF">OCL97_21810</name>
</gene>
<keyword evidence="4" id="KW-0732">Signal</keyword>
<dbReference type="InterPro" id="IPR002692">
    <property type="entry name" value="S45"/>
</dbReference>
<dbReference type="Gene3D" id="1.10.1400.10">
    <property type="match status" value="1"/>
</dbReference>
<dbReference type="EMBL" id="JAOTJD010000068">
    <property type="protein sequence ID" value="MFD3266584.1"/>
    <property type="molecule type" value="Genomic_DNA"/>
</dbReference>
<comment type="caution">
    <text evidence="5">The sequence shown here is derived from an EMBL/GenBank/DDBJ whole genome shotgun (WGS) entry which is preliminary data.</text>
</comment>
<dbReference type="PROSITE" id="PS51257">
    <property type="entry name" value="PROKAR_LIPOPROTEIN"/>
    <property type="match status" value="1"/>
</dbReference>
<reference evidence="5 6" key="1">
    <citation type="submission" date="2022-09" db="EMBL/GenBank/DDBJ databases">
        <title>New species of Phenylobacterium.</title>
        <authorList>
            <person name="Mieszkin S."/>
        </authorList>
    </citation>
    <scope>NUCLEOTIDE SEQUENCE [LARGE SCALE GENOMIC DNA]</scope>
    <source>
        <strain evidence="5 6">HK31-G</strain>
    </source>
</reference>
<name>A0ABW6CUU7_9CAUL</name>
<evidence type="ECO:0000313" key="5">
    <source>
        <dbReference type="EMBL" id="MFD3266584.1"/>
    </source>
</evidence>
<dbReference type="InterPro" id="IPR029055">
    <property type="entry name" value="Ntn_hydrolases_N"/>
</dbReference>
<keyword evidence="3" id="KW-0865">Zymogen</keyword>
<feature type="signal peptide" evidence="4">
    <location>
        <begin position="1"/>
        <end position="22"/>
    </location>
</feature>
<evidence type="ECO:0000256" key="2">
    <source>
        <dbReference type="ARBA" id="ARBA00022801"/>
    </source>
</evidence>
<evidence type="ECO:0000256" key="1">
    <source>
        <dbReference type="ARBA" id="ARBA00006586"/>
    </source>
</evidence>
<dbReference type="InterPro" id="IPR043147">
    <property type="entry name" value="Penicillin_amidase_A-knob"/>
</dbReference>
<dbReference type="InterPro" id="IPR014395">
    <property type="entry name" value="Pen/GL7ACA/AHL_acylase"/>
</dbReference>
<evidence type="ECO:0000256" key="4">
    <source>
        <dbReference type="SAM" id="SignalP"/>
    </source>
</evidence>